<reference evidence="1 2" key="2">
    <citation type="journal article" date="2018" name="New Phytol.">
        <title>High intraspecific genome diversity in the model arbuscular mycorrhizal symbiont Rhizophagus irregularis.</title>
        <authorList>
            <person name="Chen E.C.H."/>
            <person name="Morin E."/>
            <person name="Beaudet D."/>
            <person name="Noel J."/>
            <person name="Yildirir G."/>
            <person name="Ndikumana S."/>
            <person name="Charron P."/>
            <person name="St-Onge C."/>
            <person name="Giorgi J."/>
            <person name="Kruger M."/>
            <person name="Marton T."/>
            <person name="Ropars J."/>
            <person name="Grigoriev I.V."/>
            <person name="Hainaut M."/>
            <person name="Henrissat B."/>
            <person name="Roux C."/>
            <person name="Martin F."/>
            <person name="Corradi N."/>
        </authorList>
    </citation>
    <scope>NUCLEOTIDE SEQUENCE [LARGE SCALE GENOMIC DNA]</scope>
    <source>
        <strain evidence="1 2">DAOM 197198</strain>
    </source>
</reference>
<evidence type="ECO:0000313" key="2">
    <source>
        <dbReference type="Proteomes" id="UP000018888"/>
    </source>
</evidence>
<reference evidence="1 2" key="1">
    <citation type="journal article" date="2013" name="Proc. Natl. Acad. Sci. U.S.A.">
        <title>Genome of an arbuscular mycorrhizal fungus provides insight into the oldest plant symbiosis.</title>
        <authorList>
            <person name="Tisserant E."/>
            <person name="Malbreil M."/>
            <person name="Kuo A."/>
            <person name="Kohler A."/>
            <person name="Symeonidi A."/>
            <person name="Balestrini R."/>
            <person name="Charron P."/>
            <person name="Duensing N."/>
            <person name="Frei Dit Frey N."/>
            <person name="Gianinazzi-Pearson V."/>
            <person name="Gilbert L.B."/>
            <person name="Handa Y."/>
            <person name="Herr J.R."/>
            <person name="Hijri M."/>
            <person name="Koul R."/>
            <person name="Kawaguchi M."/>
            <person name="Krajinski F."/>
            <person name="Lammers P.J."/>
            <person name="Masclaux F.G."/>
            <person name="Murat C."/>
            <person name="Morin E."/>
            <person name="Ndikumana S."/>
            <person name="Pagni M."/>
            <person name="Petitpierre D."/>
            <person name="Requena N."/>
            <person name="Rosikiewicz P."/>
            <person name="Riley R."/>
            <person name="Saito K."/>
            <person name="San Clemente H."/>
            <person name="Shapiro H."/>
            <person name="van Tuinen D."/>
            <person name="Becard G."/>
            <person name="Bonfante P."/>
            <person name="Paszkowski U."/>
            <person name="Shachar-Hill Y.Y."/>
            <person name="Tuskan G.A."/>
            <person name="Young P.W."/>
            <person name="Sanders I.R."/>
            <person name="Henrissat B."/>
            <person name="Rensing S.A."/>
            <person name="Grigoriev I.V."/>
            <person name="Corradi N."/>
            <person name="Roux C."/>
            <person name="Martin F."/>
        </authorList>
    </citation>
    <scope>NUCLEOTIDE SEQUENCE [LARGE SCALE GENOMIC DNA]</scope>
    <source>
        <strain evidence="1 2">DAOM 197198</strain>
    </source>
</reference>
<accession>A0A2P4R033</accession>
<comment type="caution">
    <text evidence="1">The sequence shown here is derived from an EMBL/GenBank/DDBJ whole genome shotgun (WGS) entry which is preliminary data.</text>
</comment>
<dbReference type="VEuPathDB" id="FungiDB:RhiirFUN_012658"/>
<sequence length="294" mass="34194">MEHTYEILNGYPEYPLENNNEVISDFINDSLCENESVPLPTYPPPKFQTRCTISQQNNNLSMYQKIQMVAKTIKAFEESIIRQLEQVNELKDQLNQMNQFFIAQHQPQRKPSVSRHIYRNHAPRPHPYLNERPLISSRTPTIRSAAPTCRHECFTTEQLISSNSFHQQQVNVPVETVDNNEVFSAGTQSYELWLSKNGETKYLEIMSRKWNGRSFQEISAILIWLYTVRYFSGISSYSSNTEIEAWGYIGCLEYLAKVGTAIWNGYFGFFKKPPFSKELIRTLIAVSRISLRII</sequence>
<evidence type="ECO:0000313" key="1">
    <source>
        <dbReference type="EMBL" id="POG83205.1"/>
    </source>
</evidence>
<dbReference type="AlphaFoldDB" id="A0A2P4R033"/>
<proteinExistence type="predicted"/>
<protein>
    <submittedName>
        <fullName evidence="1">Uncharacterized protein</fullName>
    </submittedName>
</protein>
<gene>
    <name evidence="1" type="ORF">GLOIN_2v1469349</name>
</gene>
<organism evidence="1 2">
    <name type="scientific">Rhizophagus irregularis (strain DAOM 181602 / DAOM 197198 / MUCL 43194)</name>
    <name type="common">Arbuscular mycorrhizal fungus</name>
    <name type="synonym">Glomus intraradices</name>
    <dbReference type="NCBI Taxonomy" id="747089"/>
    <lineage>
        <taxon>Eukaryota</taxon>
        <taxon>Fungi</taxon>
        <taxon>Fungi incertae sedis</taxon>
        <taxon>Mucoromycota</taxon>
        <taxon>Glomeromycotina</taxon>
        <taxon>Glomeromycetes</taxon>
        <taxon>Glomerales</taxon>
        <taxon>Glomeraceae</taxon>
        <taxon>Rhizophagus</taxon>
    </lineage>
</organism>
<dbReference type="Proteomes" id="UP000018888">
    <property type="component" value="Unassembled WGS sequence"/>
</dbReference>
<keyword evidence="2" id="KW-1185">Reference proteome</keyword>
<dbReference type="EMBL" id="AUPC02000001">
    <property type="protein sequence ID" value="POG83205.1"/>
    <property type="molecule type" value="Genomic_DNA"/>
</dbReference>
<name>A0A2P4R033_RHIID</name>